<dbReference type="EMBL" id="SMKA01000025">
    <property type="protein sequence ID" value="TDC32166.1"/>
    <property type="molecule type" value="Genomic_DNA"/>
</dbReference>
<protein>
    <submittedName>
        <fullName evidence="1">Uncharacterized protein</fullName>
    </submittedName>
</protein>
<comment type="caution">
    <text evidence="1">The sequence shown here is derived from an EMBL/GenBank/DDBJ whole genome shotgun (WGS) entry which is preliminary data.</text>
</comment>
<evidence type="ECO:0000313" key="2">
    <source>
        <dbReference type="Proteomes" id="UP000295075"/>
    </source>
</evidence>
<gene>
    <name evidence="1" type="ORF">E1261_09000</name>
</gene>
<organism evidence="1 2">
    <name type="scientific">Kribbella albertanoniae</name>
    <dbReference type="NCBI Taxonomy" id="1266829"/>
    <lineage>
        <taxon>Bacteria</taxon>
        <taxon>Bacillati</taxon>
        <taxon>Actinomycetota</taxon>
        <taxon>Actinomycetes</taxon>
        <taxon>Propionibacteriales</taxon>
        <taxon>Kribbellaceae</taxon>
        <taxon>Kribbella</taxon>
    </lineage>
</organism>
<dbReference type="OrthoDB" id="9823834at2"/>
<dbReference type="RefSeq" id="WP_132404712.1">
    <property type="nucleotide sequence ID" value="NZ_SMKA01000025.1"/>
</dbReference>
<name>A0A4R4Q9X2_9ACTN</name>
<reference evidence="1 2" key="1">
    <citation type="submission" date="2019-03" db="EMBL/GenBank/DDBJ databases">
        <title>Draft genome sequences of novel Actinobacteria.</title>
        <authorList>
            <person name="Sahin N."/>
            <person name="Ay H."/>
            <person name="Saygin H."/>
        </authorList>
    </citation>
    <scope>NUCLEOTIDE SEQUENCE [LARGE SCALE GENOMIC DNA]</scope>
    <source>
        <strain evidence="1 2">JCM 30547</strain>
    </source>
</reference>
<evidence type="ECO:0000313" key="1">
    <source>
        <dbReference type="EMBL" id="TDC32166.1"/>
    </source>
</evidence>
<accession>A0A4R4Q9X2</accession>
<dbReference type="AlphaFoldDB" id="A0A4R4Q9X2"/>
<keyword evidence="2" id="KW-1185">Reference proteome</keyword>
<proteinExistence type="predicted"/>
<dbReference type="Proteomes" id="UP000295075">
    <property type="component" value="Unassembled WGS sequence"/>
</dbReference>
<sequence length="193" mass="21238">MKTADRPLDDDDLAMADLAEITDWAPIAGPDSDDAGPALVRTLVQRVSNATGWTPVPLAPGEEIDATMSSWAFTTKRGSTLVAYDGLVFPDTRNSGWVGYEVRPEDMAEAEAGIDAVWPDHLALARKHWGEPDHLGDHTDPRFLRQWTPSGFGPRRHVAVWIRPGAQIHLFSDQPTPEPLTRTVNVGYAVYID</sequence>